<organism evidence="4 5">
    <name type="scientific">Planctomyces bekefii</name>
    <dbReference type="NCBI Taxonomy" id="1653850"/>
    <lineage>
        <taxon>Bacteria</taxon>
        <taxon>Pseudomonadati</taxon>
        <taxon>Planctomycetota</taxon>
        <taxon>Planctomycetia</taxon>
        <taxon>Planctomycetales</taxon>
        <taxon>Planctomycetaceae</taxon>
        <taxon>Planctomyces</taxon>
    </lineage>
</organism>
<evidence type="ECO:0000313" key="4">
    <source>
        <dbReference type="EMBL" id="TWW08364.1"/>
    </source>
</evidence>
<gene>
    <name evidence="4" type="ORF">E3A20_25060</name>
</gene>
<dbReference type="PANTHER" id="PTHR45953">
    <property type="entry name" value="IDURONATE 2-SULFATASE"/>
    <property type="match status" value="1"/>
</dbReference>
<comment type="caution">
    <text evidence="4">The sequence shown here is derived from an EMBL/GenBank/DDBJ whole genome shotgun (WGS) entry which is preliminary data.</text>
</comment>
<dbReference type="SUPFAM" id="SSF53649">
    <property type="entry name" value="Alkaline phosphatase-like"/>
    <property type="match status" value="1"/>
</dbReference>
<accession>A0A5C6M5B0</accession>
<evidence type="ECO:0000256" key="2">
    <source>
        <dbReference type="ARBA" id="ARBA00022801"/>
    </source>
</evidence>
<name>A0A5C6M5B0_9PLAN</name>
<evidence type="ECO:0000259" key="3">
    <source>
        <dbReference type="Pfam" id="PF00884"/>
    </source>
</evidence>
<sequence>MVSELESGGWQAECAERAGLMRVVGRMLSALVSVVLVVAACGGQAVAGETASVRPNVLFIMADDYRAEMGAYGSPAKTPNLDRLAAGARVFRQAYCQQAVCNPSRSSLLTGRRPDALQIWNNSVHFRERNPDVMTLPLWFRRHGYQARCTGKIFHNWHTKIHGDPVSWSAPEFLHFANHGDDRAQVAGPLPVNHAVTTKGFGYAGPGICECRDVADGAYYDGRVAAV</sequence>
<dbReference type="GO" id="GO:0046872">
    <property type="term" value="F:metal ion binding"/>
    <property type="evidence" value="ECO:0007669"/>
    <property type="project" value="UniProtKB-KW"/>
</dbReference>
<keyword evidence="5" id="KW-1185">Reference proteome</keyword>
<dbReference type="PANTHER" id="PTHR45953:SF1">
    <property type="entry name" value="IDURONATE 2-SULFATASE"/>
    <property type="match status" value="1"/>
</dbReference>
<protein>
    <recommendedName>
        <fullName evidence="3">Sulfatase N-terminal domain-containing protein</fullName>
    </recommendedName>
</protein>
<evidence type="ECO:0000256" key="1">
    <source>
        <dbReference type="ARBA" id="ARBA00022723"/>
    </source>
</evidence>
<dbReference type="Pfam" id="PF00884">
    <property type="entry name" value="Sulfatase"/>
    <property type="match status" value="1"/>
</dbReference>
<dbReference type="AlphaFoldDB" id="A0A5C6M5B0"/>
<keyword evidence="1" id="KW-0479">Metal-binding</keyword>
<dbReference type="GO" id="GO:0005737">
    <property type="term" value="C:cytoplasm"/>
    <property type="evidence" value="ECO:0007669"/>
    <property type="project" value="TreeGrafter"/>
</dbReference>
<dbReference type="GO" id="GO:0008484">
    <property type="term" value="F:sulfuric ester hydrolase activity"/>
    <property type="evidence" value="ECO:0007669"/>
    <property type="project" value="TreeGrafter"/>
</dbReference>
<dbReference type="EMBL" id="SRHE01000704">
    <property type="protein sequence ID" value="TWW08364.1"/>
    <property type="molecule type" value="Genomic_DNA"/>
</dbReference>
<dbReference type="InterPro" id="IPR017850">
    <property type="entry name" value="Alkaline_phosphatase_core_sf"/>
</dbReference>
<reference evidence="4 5" key="1">
    <citation type="submission" date="2019-08" db="EMBL/GenBank/DDBJ databases">
        <title>100 year-old enigma solved: identification of Planctomyces bekefii, the type genus and species of the phylum Planctomycetes.</title>
        <authorList>
            <person name="Svetlana D.N."/>
            <person name="Overmann J."/>
        </authorList>
    </citation>
    <scope>NUCLEOTIDE SEQUENCE [LARGE SCALE GENOMIC DNA]</scope>
    <source>
        <strain evidence="4">Phe10_nw2017</strain>
    </source>
</reference>
<feature type="domain" description="Sulfatase N-terminal" evidence="3">
    <location>
        <begin position="55"/>
        <end position="174"/>
    </location>
</feature>
<feature type="non-terminal residue" evidence="4">
    <location>
        <position position="227"/>
    </location>
</feature>
<keyword evidence="2" id="KW-0378">Hydrolase</keyword>
<evidence type="ECO:0000313" key="5">
    <source>
        <dbReference type="Proteomes" id="UP000321083"/>
    </source>
</evidence>
<proteinExistence type="predicted"/>
<dbReference type="Gene3D" id="3.40.720.10">
    <property type="entry name" value="Alkaline Phosphatase, subunit A"/>
    <property type="match status" value="1"/>
</dbReference>
<dbReference type="Proteomes" id="UP000321083">
    <property type="component" value="Unassembled WGS sequence"/>
</dbReference>
<reference evidence="4 5" key="2">
    <citation type="submission" date="2019-08" db="EMBL/GenBank/DDBJ databases">
        <authorList>
            <person name="Henke P."/>
        </authorList>
    </citation>
    <scope>NUCLEOTIDE SEQUENCE [LARGE SCALE GENOMIC DNA]</scope>
    <source>
        <strain evidence="4">Phe10_nw2017</strain>
    </source>
</reference>
<dbReference type="InterPro" id="IPR000917">
    <property type="entry name" value="Sulfatase_N"/>
</dbReference>